<dbReference type="EMBL" id="JAGEUA010000004">
    <property type="protein sequence ID" value="KAL0984370.1"/>
    <property type="molecule type" value="Genomic_DNA"/>
</dbReference>
<accession>A0ABD0WV80</accession>
<evidence type="ECO:0000313" key="2">
    <source>
        <dbReference type="Proteomes" id="UP001557470"/>
    </source>
</evidence>
<dbReference type="PANTHER" id="PTHR34488:SF1">
    <property type="entry name" value="SI:CH211-245H14.1-RELATED"/>
    <property type="match status" value="1"/>
</dbReference>
<dbReference type="Proteomes" id="UP001557470">
    <property type="component" value="Unassembled WGS sequence"/>
</dbReference>
<sequence>MERFFTVVTGNTLDAHESFIKRLTARGGLSEVKSTAESDVILVFCPIVSRAGTDIEAALKQIQIGKPVILVVLHHTFNPDSIVSDSSKVVTREDVILTVDCLFHESKGGLLDCPRNNEAAENILKKLNIRTNLHESQNNSEADSSICRRLLEWLRAVCCCCCCCCCPHRPPQKQYSLLK</sequence>
<evidence type="ECO:0000313" key="1">
    <source>
        <dbReference type="EMBL" id="KAL0984370.1"/>
    </source>
</evidence>
<name>A0ABD0WV80_UMBPY</name>
<organism evidence="1 2">
    <name type="scientific">Umbra pygmaea</name>
    <name type="common">Eastern mudminnow</name>
    <dbReference type="NCBI Taxonomy" id="75934"/>
    <lineage>
        <taxon>Eukaryota</taxon>
        <taxon>Metazoa</taxon>
        <taxon>Chordata</taxon>
        <taxon>Craniata</taxon>
        <taxon>Vertebrata</taxon>
        <taxon>Euteleostomi</taxon>
        <taxon>Actinopterygii</taxon>
        <taxon>Neopterygii</taxon>
        <taxon>Teleostei</taxon>
        <taxon>Protacanthopterygii</taxon>
        <taxon>Esociformes</taxon>
        <taxon>Umbridae</taxon>
        <taxon>Umbra</taxon>
    </lineage>
</organism>
<dbReference type="AlphaFoldDB" id="A0ABD0WV80"/>
<proteinExistence type="predicted"/>
<gene>
    <name evidence="1" type="ORF">UPYG_G00140560</name>
</gene>
<dbReference type="PANTHER" id="PTHR34488">
    <property type="entry name" value="SI:CH211-245H14.1-RELATED"/>
    <property type="match status" value="1"/>
</dbReference>
<reference evidence="1 2" key="1">
    <citation type="submission" date="2024-06" db="EMBL/GenBank/DDBJ databases">
        <authorList>
            <person name="Pan Q."/>
            <person name="Wen M."/>
            <person name="Jouanno E."/>
            <person name="Zahm M."/>
            <person name="Klopp C."/>
            <person name="Cabau C."/>
            <person name="Louis A."/>
            <person name="Berthelot C."/>
            <person name="Parey E."/>
            <person name="Roest Crollius H."/>
            <person name="Montfort J."/>
            <person name="Robinson-Rechavi M."/>
            <person name="Bouchez O."/>
            <person name="Lampietro C."/>
            <person name="Lopez Roques C."/>
            <person name="Donnadieu C."/>
            <person name="Postlethwait J."/>
            <person name="Bobe J."/>
            <person name="Verreycken H."/>
            <person name="Guiguen Y."/>
        </authorList>
    </citation>
    <scope>NUCLEOTIDE SEQUENCE [LARGE SCALE GENOMIC DNA]</scope>
    <source>
        <strain evidence="1">Up_M1</strain>
        <tissue evidence="1">Testis</tissue>
    </source>
</reference>
<protein>
    <submittedName>
        <fullName evidence="1">Uncharacterized protein</fullName>
    </submittedName>
</protein>
<keyword evidence="2" id="KW-1185">Reference proteome</keyword>
<comment type="caution">
    <text evidence="1">The sequence shown here is derived from an EMBL/GenBank/DDBJ whole genome shotgun (WGS) entry which is preliminary data.</text>
</comment>